<accession>A0ABQ7MWW2</accession>
<evidence type="ECO:0000313" key="2">
    <source>
        <dbReference type="EMBL" id="KAG5403186.1"/>
    </source>
</evidence>
<evidence type="ECO:0000259" key="1">
    <source>
        <dbReference type="Pfam" id="PF07734"/>
    </source>
</evidence>
<evidence type="ECO:0000313" key="3">
    <source>
        <dbReference type="Proteomes" id="UP000823674"/>
    </source>
</evidence>
<dbReference type="InterPro" id="IPR006527">
    <property type="entry name" value="F-box-assoc_dom_typ1"/>
</dbReference>
<comment type="caution">
    <text evidence="2">The sequence shown here is derived from an EMBL/GenBank/DDBJ whole genome shotgun (WGS) entry which is preliminary data.</text>
</comment>
<dbReference type="Proteomes" id="UP000823674">
    <property type="component" value="Chromosome A03"/>
</dbReference>
<name>A0ABQ7MWW2_BRACM</name>
<gene>
    <name evidence="2" type="primary">A03g500910.1_BraROA</name>
    <name evidence="2" type="ORF">IGI04_009305</name>
</gene>
<protein>
    <recommendedName>
        <fullName evidence="1">F-box associated beta-propeller type 1 domain-containing protein</fullName>
    </recommendedName>
</protein>
<dbReference type="EMBL" id="JADBGQ010000003">
    <property type="protein sequence ID" value="KAG5403186.1"/>
    <property type="molecule type" value="Genomic_DNA"/>
</dbReference>
<reference evidence="2 3" key="1">
    <citation type="submission" date="2021-03" db="EMBL/GenBank/DDBJ databases">
        <authorList>
            <person name="King G.J."/>
            <person name="Bancroft I."/>
            <person name="Baten A."/>
            <person name="Bloomfield J."/>
            <person name="Borpatragohain P."/>
            <person name="He Z."/>
            <person name="Irish N."/>
            <person name="Irwin J."/>
            <person name="Liu K."/>
            <person name="Mauleon R.P."/>
            <person name="Moore J."/>
            <person name="Morris R."/>
            <person name="Ostergaard L."/>
            <person name="Wang B."/>
            <person name="Wells R."/>
        </authorList>
    </citation>
    <scope>NUCLEOTIDE SEQUENCE [LARGE SCALE GENOMIC DNA]</scope>
    <source>
        <strain evidence="2">R-o-18</strain>
        <tissue evidence="2">Leaf</tissue>
    </source>
</reference>
<keyword evidence="3" id="KW-1185">Reference proteome</keyword>
<organism evidence="2 3">
    <name type="scientific">Brassica rapa subsp. trilocularis</name>
    <dbReference type="NCBI Taxonomy" id="1813537"/>
    <lineage>
        <taxon>Eukaryota</taxon>
        <taxon>Viridiplantae</taxon>
        <taxon>Streptophyta</taxon>
        <taxon>Embryophyta</taxon>
        <taxon>Tracheophyta</taxon>
        <taxon>Spermatophyta</taxon>
        <taxon>Magnoliopsida</taxon>
        <taxon>eudicotyledons</taxon>
        <taxon>Gunneridae</taxon>
        <taxon>Pentapetalae</taxon>
        <taxon>rosids</taxon>
        <taxon>malvids</taxon>
        <taxon>Brassicales</taxon>
        <taxon>Brassicaceae</taxon>
        <taxon>Brassiceae</taxon>
        <taxon>Brassica</taxon>
    </lineage>
</organism>
<dbReference type="Pfam" id="PF07734">
    <property type="entry name" value="FBA_1"/>
    <property type="match status" value="1"/>
</dbReference>
<sequence length="304" mass="34458">MYTYGLGYDSSSHYKILRFIDYPPNFVEFKIYDFNSDSWRILDLPPRPDNWNIELGERGLSLKGSTYWFASEALNFDAICLDILPAFEAFPDDTLSLSSSSSSVGGEYPRQQLVVLFQSTDTLEMEIWISNTIEKPNALSWNSKVFLSANIPELFFRKSVSFFIDKEKKVAVVFDKNARDGTFTREIAYIFFGGGGVDDDGSSLKQQVVKESKYPFCYSHACYYVPSLVQPAPAQWRGQAVRPPRAQARVPPGKPPRAVASRVIQLLSVLQWIYSTRKSMSLYMINITLIDVALNHPLGNYSSI</sequence>
<feature type="domain" description="F-box associated beta-propeller type 1" evidence="1">
    <location>
        <begin position="2"/>
        <end position="230"/>
    </location>
</feature>
<proteinExistence type="predicted"/>
<dbReference type="NCBIfam" id="TIGR01640">
    <property type="entry name" value="F_box_assoc_1"/>
    <property type="match status" value="1"/>
</dbReference>
<dbReference type="InterPro" id="IPR017451">
    <property type="entry name" value="F-box-assoc_interact_dom"/>
</dbReference>